<accession>A0AAJ0H2C3</accession>
<name>A0AAJ0H2C3_9PEZI</name>
<protein>
    <submittedName>
        <fullName evidence="2">Uncharacterized protein</fullName>
    </submittedName>
</protein>
<gene>
    <name evidence="2" type="ORF">B0T15DRAFT_489231</name>
</gene>
<dbReference type="GeneID" id="87885408"/>
<reference evidence="2" key="2">
    <citation type="submission" date="2023-06" db="EMBL/GenBank/DDBJ databases">
        <authorList>
            <consortium name="Lawrence Berkeley National Laboratory"/>
            <person name="Mondo S.J."/>
            <person name="Hensen N."/>
            <person name="Bonometti L."/>
            <person name="Westerberg I."/>
            <person name="Brannstrom I.O."/>
            <person name="Guillou S."/>
            <person name="Cros-Aarteil S."/>
            <person name="Calhoun S."/>
            <person name="Haridas S."/>
            <person name="Kuo A."/>
            <person name="Pangilinan J."/>
            <person name="Riley R."/>
            <person name="Labutti K."/>
            <person name="Andreopoulos B."/>
            <person name="Lipzen A."/>
            <person name="Chen C."/>
            <person name="Yanf M."/>
            <person name="Daum C."/>
            <person name="Ng V."/>
            <person name="Clum A."/>
            <person name="Steindorff A."/>
            <person name="Ohm R."/>
            <person name="Martin F."/>
            <person name="Silar P."/>
            <person name="Natvig D."/>
            <person name="Lalanne C."/>
            <person name="Gautier V."/>
            <person name="Ament-Velasquez S.L."/>
            <person name="Kruys A."/>
            <person name="Hutchinson M.I."/>
            <person name="Powell A.J."/>
            <person name="Barry K."/>
            <person name="Miller A.N."/>
            <person name="Grigoriev I.V."/>
            <person name="Debuchy R."/>
            <person name="Gladieux P."/>
            <person name="Thoren M.H."/>
            <person name="Johannesson H."/>
        </authorList>
    </citation>
    <scope>NUCLEOTIDE SEQUENCE</scope>
    <source>
        <strain evidence="2">CBS 333.67</strain>
    </source>
</reference>
<dbReference type="RefSeq" id="XP_062726336.1">
    <property type="nucleotide sequence ID" value="XM_062866579.1"/>
</dbReference>
<dbReference type="AlphaFoldDB" id="A0AAJ0H2C3"/>
<evidence type="ECO:0000313" key="2">
    <source>
        <dbReference type="EMBL" id="KAK3310556.1"/>
    </source>
</evidence>
<proteinExistence type="predicted"/>
<feature type="compositionally biased region" description="Basic and acidic residues" evidence="1">
    <location>
        <begin position="30"/>
        <end position="40"/>
    </location>
</feature>
<dbReference type="EMBL" id="JAUDZG010000001">
    <property type="protein sequence ID" value="KAK3310556.1"/>
    <property type="molecule type" value="Genomic_DNA"/>
</dbReference>
<feature type="compositionally biased region" description="Gly residues" evidence="1">
    <location>
        <begin position="41"/>
        <end position="54"/>
    </location>
</feature>
<feature type="compositionally biased region" description="Gly residues" evidence="1">
    <location>
        <begin position="79"/>
        <end position="88"/>
    </location>
</feature>
<organism evidence="2 3">
    <name type="scientific">Chaetomium strumarium</name>
    <dbReference type="NCBI Taxonomy" id="1170767"/>
    <lineage>
        <taxon>Eukaryota</taxon>
        <taxon>Fungi</taxon>
        <taxon>Dikarya</taxon>
        <taxon>Ascomycota</taxon>
        <taxon>Pezizomycotina</taxon>
        <taxon>Sordariomycetes</taxon>
        <taxon>Sordariomycetidae</taxon>
        <taxon>Sordariales</taxon>
        <taxon>Chaetomiaceae</taxon>
        <taxon>Chaetomium</taxon>
    </lineage>
</organism>
<evidence type="ECO:0000313" key="3">
    <source>
        <dbReference type="Proteomes" id="UP001273166"/>
    </source>
</evidence>
<sequence>MATNSSRGNDIAAEDGPPKQNTPSTPHVSAELKSDIRQRTEGGGGGVAASGGSAGLHATGQDAGSVAPGAHVETVDEVIGGGGGGEEGGASREGKKKAG</sequence>
<keyword evidence="3" id="KW-1185">Reference proteome</keyword>
<dbReference type="Proteomes" id="UP001273166">
    <property type="component" value="Unassembled WGS sequence"/>
</dbReference>
<comment type="caution">
    <text evidence="2">The sequence shown here is derived from an EMBL/GenBank/DDBJ whole genome shotgun (WGS) entry which is preliminary data.</text>
</comment>
<feature type="region of interest" description="Disordered" evidence="1">
    <location>
        <begin position="1"/>
        <end position="99"/>
    </location>
</feature>
<evidence type="ECO:0000256" key="1">
    <source>
        <dbReference type="SAM" id="MobiDB-lite"/>
    </source>
</evidence>
<reference evidence="2" key="1">
    <citation type="journal article" date="2023" name="Mol. Phylogenet. Evol.">
        <title>Genome-scale phylogeny and comparative genomics of the fungal order Sordariales.</title>
        <authorList>
            <person name="Hensen N."/>
            <person name="Bonometti L."/>
            <person name="Westerberg I."/>
            <person name="Brannstrom I.O."/>
            <person name="Guillou S."/>
            <person name="Cros-Aarteil S."/>
            <person name="Calhoun S."/>
            <person name="Haridas S."/>
            <person name="Kuo A."/>
            <person name="Mondo S."/>
            <person name="Pangilinan J."/>
            <person name="Riley R."/>
            <person name="LaButti K."/>
            <person name="Andreopoulos B."/>
            <person name="Lipzen A."/>
            <person name="Chen C."/>
            <person name="Yan M."/>
            <person name="Daum C."/>
            <person name="Ng V."/>
            <person name="Clum A."/>
            <person name="Steindorff A."/>
            <person name="Ohm R.A."/>
            <person name="Martin F."/>
            <person name="Silar P."/>
            <person name="Natvig D.O."/>
            <person name="Lalanne C."/>
            <person name="Gautier V."/>
            <person name="Ament-Velasquez S.L."/>
            <person name="Kruys A."/>
            <person name="Hutchinson M.I."/>
            <person name="Powell A.J."/>
            <person name="Barry K."/>
            <person name="Miller A.N."/>
            <person name="Grigoriev I.V."/>
            <person name="Debuchy R."/>
            <person name="Gladieux P."/>
            <person name="Hiltunen Thoren M."/>
            <person name="Johannesson H."/>
        </authorList>
    </citation>
    <scope>NUCLEOTIDE SEQUENCE</scope>
    <source>
        <strain evidence="2">CBS 333.67</strain>
    </source>
</reference>